<dbReference type="InterPro" id="IPR009057">
    <property type="entry name" value="Homeodomain-like_sf"/>
</dbReference>
<protein>
    <submittedName>
        <fullName evidence="4">TetR family transcriptional regulator</fullName>
    </submittedName>
    <submittedName>
        <fullName evidence="5">Transcriptional regulator, TetR family</fullName>
    </submittedName>
</protein>
<evidence type="ECO:0000313" key="6">
    <source>
        <dbReference type="Proteomes" id="UP000051139"/>
    </source>
</evidence>
<dbReference type="EMBL" id="JQCB01000001">
    <property type="protein sequence ID" value="KRN97111.1"/>
    <property type="molecule type" value="Genomic_DNA"/>
</dbReference>
<dbReference type="PANTHER" id="PTHR30055:SF222">
    <property type="entry name" value="REGULATORY PROTEIN"/>
    <property type="match status" value="1"/>
</dbReference>
<dbReference type="Pfam" id="PF00440">
    <property type="entry name" value="TetR_N"/>
    <property type="match status" value="1"/>
</dbReference>
<organism evidence="5 6">
    <name type="scientific">Furfurilactobacillus siliginis</name>
    <dbReference type="NCBI Taxonomy" id="348151"/>
    <lineage>
        <taxon>Bacteria</taxon>
        <taxon>Bacillati</taxon>
        <taxon>Bacillota</taxon>
        <taxon>Bacilli</taxon>
        <taxon>Lactobacillales</taxon>
        <taxon>Lactobacillaceae</taxon>
        <taxon>Furfurilactobacillus</taxon>
    </lineage>
</organism>
<dbReference type="InterPro" id="IPR050109">
    <property type="entry name" value="HTH-type_TetR-like_transc_reg"/>
</dbReference>
<reference evidence="5 6" key="1">
    <citation type="journal article" date="2015" name="Genome Announc.">
        <title>Expanding the biotechnology potential of lactobacilli through comparative genomics of 213 strains and associated genera.</title>
        <authorList>
            <person name="Sun Z."/>
            <person name="Harris H.M."/>
            <person name="McCann A."/>
            <person name="Guo C."/>
            <person name="Argimon S."/>
            <person name="Zhang W."/>
            <person name="Yang X."/>
            <person name="Jeffery I.B."/>
            <person name="Cooney J.C."/>
            <person name="Kagawa T.F."/>
            <person name="Liu W."/>
            <person name="Song Y."/>
            <person name="Salvetti E."/>
            <person name="Wrobel A."/>
            <person name="Rasinkangas P."/>
            <person name="Parkhill J."/>
            <person name="Rea M.C."/>
            <person name="O'Sullivan O."/>
            <person name="Ritari J."/>
            <person name="Douillard F.P."/>
            <person name="Paul Ross R."/>
            <person name="Yang R."/>
            <person name="Briner A.E."/>
            <person name="Felis G.E."/>
            <person name="de Vos W.M."/>
            <person name="Barrangou R."/>
            <person name="Klaenhammer T.R."/>
            <person name="Caufield P.W."/>
            <person name="Cui Y."/>
            <person name="Zhang H."/>
            <person name="O'Toole P.W."/>
        </authorList>
    </citation>
    <scope>NUCLEOTIDE SEQUENCE [LARGE SCALE GENOMIC DNA]</scope>
    <source>
        <strain evidence="5 6">DSM 22696</strain>
    </source>
</reference>
<dbReference type="RefSeq" id="WP_057808374.1">
    <property type="nucleotide sequence ID" value="NZ_BJUD01000051.1"/>
</dbReference>
<dbReference type="EMBL" id="BJUD01000051">
    <property type="protein sequence ID" value="GEK29397.1"/>
    <property type="molecule type" value="Genomic_DNA"/>
</dbReference>
<keyword evidence="6" id="KW-1185">Reference proteome</keyword>
<dbReference type="InterPro" id="IPR036271">
    <property type="entry name" value="Tet_transcr_reg_TetR-rel_C_sf"/>
</dbReference>
<dbReference type="STRING" id="348151.IV55_GL000024"/>
<proteinExistence type="predicted"/>
<dbReference type="SUPFAM" id="SSF46689">
    <property type="entry name" value="Homeodomain-like"/>
    <property type="match status" value="1"/>
</dbReference>
<dbReference type="InterPro" id="IPR001647">
    <property type="entry name" value="HTH_TetR"/>
</dbReference>
<evidence type="ECO:0000313" key="5">
    <source>
        <dbReference type="EMBL" id="KRN97111.1"/>
    </source>
</evidence>
<evidence type="ECO:0000259" key="3">
    <source>
        <dbReference type="PROSITE" id="PS50977"/>
    </source>
</evidence>
<keyword evidence="1 2" id="KW-0238">DNA-binding</keyword>
<dbReference type="Gene3D" id="1.10.10.60">
    <property type="entry name" value="Homeodomain-like"/>
    <property type="match status" value="1"/>
</dbReference>
<feature type="DNA-binding region" description="H-T-H motif" evidence="2">
    <location>
        <begin position="43"/>
        <end position="62"/>
    </location>
</feature>
<name>A0A0R2LEV2_9LACO</name>
<dbReference type="GO" id="GO:0003677">
    <property type="term" value="F:DNA binding"/>
    <property type="evidence" value="ECO:0007669"/>
    <property type="project" value="UniProtKB-UniRule"/>
</dbReference>
<dbReference type="Proteomes" id="UP000051139">
    <property type="component" value="Unassembled WGS sequence"/>
</dbReference>
<reference evidence="4 7" key="2">
    <citation type="submission" date="2019-07" db="EMBL/GenBank/DDBJ databases">
        <title>Whole genome shotgun sequence of Lactobacillus siliginis NBRC 101315.</title>
        <authorList>
            <person name="Hosoyama A."/>
            <person name="Uohara A."/>
            <person name="Ohji S."/>
            <person name="Ichikawa N."/>
        </authorList>
    </citation>
    <scope>NUCLEOTIDE SEQUENCE [LARGE SCALE GENOMIC DNA]</scope>
    <source>
        <strain evidence="4 7">NBRC 101315</strain>
    </source>
</reference>
<dbReference type="PANTHER" id="PTHR30055">
    <property type="entry name" value="HTH-TYPE TRANSCRIPTIONAL REGULATOR RUTR"/>
    <property type="match status" value="1"/>
</dbReference>
<dbReference type="Gene3D" id="1.10.357.10">
    <property type="entry name" value="Tetracycline Repressor, domain 2"/>
    <property type="match status" value="1"/>
</dbReference>
<dbReference type="SUPFAM" id="SSF48498">
    <property type="entry name" value="Tetracyclin repressor-like, C-terminal domain"/>
    <property type="match status" value="1"/>
</dbReference>
<feature type="domain" description="HTH tetR-type" evidence="3">
    <location>
        <begin position="20"/>
        <end position="80"/>
    </location>
</feature>
<dbReference type="PATRIC" id="fig|348151.3.peg.24"/>
<comment type="caution">
    <text evidence="5">The sequence shown here is derived from an EMBL/GenBank/DDBJ whole genome shotgun (WGS) entry which is preliminary data.</text>
</comment>
<evidence type="ECO:0000313" key="4">
    <source>
        <dbReference type="EMBL" id="GEK29397.1"/>
    </source>
</evidence>
<sequence length="217" mass="24109">MEITNLETLFERGLQASSLSDKQQTVLRVSLTLFSEQGFDRTTTSQIAEEAGVSAGTVFKQFKTKEAILAALLDPFIEQVVPMAATEFADQITTHEFATPQAFFEYILRDRIMFALQNQKQAKLLIQEIVHDSQLIKTIAVKVQALIAGSFGQKLQEFKNTGQLVELPVTRVIQFFIGTLGSYVLPRILMGTVTQLDVDQVSQEAAQFLLHGLTPNA</sequence>
<accession>A0A0R2LEV2</accession>
<evidence type="ECO:0000313" key="7">
    <source>
        <dbReference type="Proteomes" id="UP000321429"/>
    </source>
</evidence>
<evidence type="ECO:0000256" key="2">
    <source>
        <dbReference type="PROSITE-ProRule" id="PRU00335"/>
    </source>
</evidence>
<dbReference type="PROSITE" id="PS50977">
    <property type="entry name" value="HTH_TETR_2"/>
    <property type="match status" value="1"/>
</dbReference>
<gene>
    <name evidence="5" type="ORF">IV55_GL000024</name>
    <name evidence="4" type="ORF">LSI01_17080</name>
</gene>
<dbReference type="Proteomes" id="UP000321429">
    <property type="component" value="Unassembled WGS sequence"/>
</dbReference>
<dbReference type="OrthoDB" id="9780824at2"/>
<dbReference type="GO" id="GO:0006355">
    <property type="term" value="P:regulation of DNA-templated transcription"/>
    <property type="evidence" value="ECO:0007669"/>
    <property type="project" value="UniProtKB-ARBA"/>
</dbReference>
<evidence type="ECO:0000256" key="1">
    <source>
        <dbReference type="ARBA" id="ARBA00023125"/>
    </source>
</evidence>
<dbReference type="PRINTS" id="PR00455">
    <property type="entry name" value="HTHTETR"/>
</dbReference>
<dbReference type="AlphaFoldDB" id="A0A0R2LEV2"/>